<protein>
    <submittedName>
        <fullName evidence="2">Uncharacterized protein</fullName>
    </submittedName>
</protein>
<keyword evidence="3" id="KW-1185">Reference proteome</keyword>
<reference evidence="2 3" key="1">
    <citation type="journal article" date="2019" name="Nat. Ecol. Evol.">
        <title>Megaphylogeny resolves global patterns of mushroom evolution.</title>
        <authorList>
            <person name="Varga T."/>
            <person name="Krizsan K."/>
            <person name="Foldi C."/>
            <person name="Dima B."/>
            <person name="Sanchez-Garcia M."/>
            <person name="Sanchez-Ramirez S."/>
            <person name="Szollosi G.J."/>
            <person name="Szarkandi J.G."/>
            <person name="Papp V."/>
            <person name="Albert L."/>
            <person name="Andreopoulos W."/>
            <person name="Angelini C."/>
            <person name="Antonin V."/>
            <person name="Barry K.W."/>
            <person name="Bougher N.L."/>
            <person name="Buchanan P."/>
            <person name="Buyck B."/>
            <person name="Bense V."/>
            <person name="Catcheside P."/>
            <person name="Chovatia M."/>
            <person name="Cooper J."/>
            <person name="Damon W."/>
            <person name="Desjardin D."/>
            <person name="Finy P."/>
            <person name="Geml J."/>
            <person name="Haridas S."/>
            <person name="Hughes K."/>
            <person name="Justo A."/>
            <person name="Karasinski D."/>
            <person name="Kautmanova I."/>
            <person name="Kiss B."/>
            <person name="Kocsube S."/>
            <person name="Kotiranta H."/>
            <person name="LaButti K.M."/>
            <person name="Lechner B.E."/>
            <person name="Liimatainen K."/>
            <person name="Lipzen A."/>
            <person name="Lukacs Z."/>
            <person name="Mihaltcheva S."/>
            <person name="Morgado L.N."/>
            <person name="Niskanen T."/>
            <person name="Noordeloos M.E."/>
            <person name="Ohm R.A."/>
            <person name="Ortiz-Santana B."/>
            <person name="Ovrebo C."/>
            <person name="Racz N."/>
            <person name="Riley R."/>
            <person name="Savchenko A."/>
            <person name="Shiryaev A."/>
            <person name="Soop K."/>
            <person name="Spirin V."/>
            <person name="Szebenyi C."/>
            <person name="Tomsovsky M."/>
            <person name="Tulloss R.E."/>
            <person name="Uehling J."/>
            <person name="Grigoriev I.V."/>
            <person name="Vagvolgyi C."/>
            <person name="Papp T."/>
            <person name="Martin F.M."/>
            <person name="Miettinen O."/>
            <person name="Hibbett D.S."/>
            <person name="Nagy L.G."/>
        </authorList>
    </citation>
    <scope>NUCLEOTIDE SEQUENCE [LARGE SCALE GENOMIC DNA]</scope>
    <source>
        <strain evidence="2 3">CBS 962.96</strain>
    </source>
</reference>
<dbReference type="AlphaFoldDB" id="A0A4S8KNV9"/>
<evidence type="ECO:0000256" key="1">
    <source>
        <dbReference type="SAM" id="Coils"/>
    </source>
</evidence>
<sequence>GKFVKTVRGDTPPGAGSRRFCAERQCCVYQRHLEELREALREKERETAQYRQAQVSSQFMNGAATYQPLPDHPGMFVPATHSEENLVNGVGAANEQGK</sequence>
<name>A0A4S8KNV9_DENBC</name>
<proteinExistence type="predicted"/>
<evidence type="ECO:0000313" key="3">
    <source>
        <dbReference type="Proteomes" id="UP000297245"/>
    </source>
</evidence>
<feature type="coiled-coil region" evidence="1">
    <location>
        <begin position="29"/>
        <end position="56"/>
    </location>
</feature>
<keyword evidence="1" id="KW-0175">Coiled coil</keyword>
<gene>
    <name evidence="2" type="ORF">K435DRAFT_878040</name>
</gene>
<dbReference type="Proteomes" id="UP000297245">
    <property type="component" value="Unassembled WGS sequence"/>
</dbReference>
<accession>A0A4S8KNV9</accession>
<organism evidence="2 3">
    <name type="scientific">Dendrothele bispora (strain CBS 962.96)</name>
    <dbReference type="NCBI Taxonomy" id="1314807"/>
    <lineage>
        <taxon>Eukaryota</taxon>
        <taxon>Fungi</taxon>
        <taxon>Dikarya</taxon>
        <taxon>Basidiomycota</taxon>
        <taxon>Agaricomycotina</taxon>
        <taxon>Agaricomycetes</taxon>
        <taxon>Agaricomycetidae</taxon>
        <taxon>Agaricales</taxon>
        <taxon>Agaricales incertae sedis</taxon>
        <taxon>Dendrothele</taxon>
    </lineage>
</organism>
<dbReference type="EMBL" id="ML180486">
    <property type="protein sequence ID" value="THU77299.1"/>
    <property type="molecule type" value="Genomic_DNA"/>
</dbReference>
<evidence type="ECO:0000313" key="2">
    <source>
        <dbReference type="EMBL" id="THU77299.1"/>
    </source>
</evidence>
<feature type="non-terminal residue" evidence="2">
    <location>
        <position position="1"/>
    </location>
</feature>